<evidence type="ECO:0000256" key="1">
    <source>
        <dbReference type="ARBA" id="ARBA00010378"/>
    </source>
</evidence>
<dbReference type="CDD" id="cd00009">
    <property type="entry name" value="AAA"/>
    <property type="match status" value="1"/>
</dbReference>
<proteinExistence type="inferred from homology"/>
<dbReference type="EMBL" id="JAVDYB010000001">
    <property type="protein sequence ID" value="MDR7274276.1"/>
    <property type="molecule type" value="Genomic_DNA"/>
</dbReference>
<protein>
    <recommendedName>
        <fullName evidence="4">AAA+ ATPase domain-containing protein</fullName>
    </recommendedName>
</protein>
<dbReference type="InterPro" id="IPR006626">
    <property type="entry name" value="PbH1"/>
</dbReference>
<dbReference type="Gene3D" id="2.160.20.10">
    <property type="entry name" value="Single-stranded right-handed beta-helix, Pectin lyase-like"/>
    <property type="match status" value="2"/>
</dbReference>
<dbReference type="GO" id="GO:0005524">
    <property type="term" value="F:ATP binding"/>
    <property type="evidence" value="ECO:0007669"/>
    <property type="project" value="UniProtKB-KW"/>
</dbReference>
<dbReference type="Pfam" id="PF00004">
    <property type="entry name" value="AAA"/>
    <property type="match status" value="1"/>
</dbReference>
<dbReference type="InterPro" id="IPR039448">
    <property type="entry name" value="Beta_helix"/>
</dbReference>
<dbReference type="Gene3D" id="1.10.8.60">
    <property type="match status" value="1"/>
</dbReference>
<evidence type="ECO:0000259" key="4">
    <source>
        <dbReference type="SMART" id="SM00382"/>
    </source>
</evidence>
<dbReference type="FunFam" id="3.40.50.300:FF:000216">
    <property type="entry name" value="Type VII secretion ATPase EccA"/>
    <property type="match status" value="1"/>
</dbReference>
<keyword evidence="6" id="KW-1185">Reference proteome</keyword>
<dbReference type="GO" id="GO:0016887">
    <property type="term" value="F:ATP hydrolysis activity"/>
    <property type="evidence" value="ECO:0007669"/>
    <property type="project" value="InterPro"/>
</dbReference>
<dbReference type="PANTHER" id="PTHR43392">
    <property type="entry name" value="AAA-TYPE ATPASE FAMILY PROTEIN / ANKYRIN REPEAT FAMILY PROTEIN"/>
    <property type="match status" value="1"/>
</dbReference>
<dbReference type="Pfam" id="PF17866">
    <property type="entry name" value="AAA_lid_6"/>
    <property type="match status" value="1"/>
</dbReference>
<gene>
    <name evidence="5" type="ORF">J2S41_001054</name>
</gene>
<dbReference type="Proteomes" id="UP001183643">
    <property type="component" value="Unassembled WGS sequence"/>
</dbReference>
<evidence type="ECO:0000256" key="3">
    <source>
        <dbReference type="ARBA" id="ARBA00022840"/>
    </source>
</evidence>
<dbReference type="PRINTS" id="PR00819">
    <property type="entry name" value="CBXCFQXSUPER"/>
</dbReference>
<dbReference type="InterPro" id="IPR000641">
    <property type="entry name" value="CbxX/CfxQ"/>
</dbReference>
<organism evidence="5 6">
    <name type="scientific">Catenuloplanes atrovinosus</name>
    <dbReference type="NCBI Taxonomy" id="137266"/>
    <lineage>
        <taxon>Bacteria</taxon>
        <taxon>Bacillati</taxon>
        <taxon>Actinomycetota</taxon>
        <taxon>Actinomycetes</taxon>
        <taxon>Micromonosporales</taxon>
        <taxon>Micromonosporaceae</taxon>
        <taxon>Catenuloplanes</taxon>
    </lineage>
</organism>
<dbReference type="InterPro" id="IPR050773">
    <property type="entry name" value="CbxX/CfxQ_RuBisCO_ESX"/>
</dbReference>
<evidence type="ECO:0000313" key="6">
    <source>
        <dbReference type="Proteomes" id="UP001183643"/>
    </source>
</evidence>
<evidence type="ECO:0000256" key="2">
    <source>
        <dbReference type="ARBA" id="ARBA00022741"/>
    </source>
</evidence>
<dbReference type="Gene3D" id="3.40.50.300">
    <property type="entry name" value="P-loop containing nucleotide triphosphate hydrolases"/>
    <property type="match status" value="1"/>
</dbReference>
<reference evidence="5" key="1">
    <citation type="submission" date="2023-07" db="EMBL/GenBank/DDBJ databases">
        <title>Sequencing the genomes of 1000 actinobacteria strains.</title>
        <authorList>
            <person name="Klenk H.-P."/>
        </authorList>
    </citation>
    <scope>NUCLEOTIDE SEQUENCE</scope>
    <source>
        <strain evidence="5">DSM 44707</strain>
    </source>
</reference>
<evidence type="ECO:0000313" key="5">
    <source>
        <dbReference type="EMBL" id="MDR7274276.1"/>
    </source>
</evidence>
<dbReference type="Pfam" id="PF13229">
    <property type="entry name" value="Beta_helix"/>
    <property type="match status" value="2"/>
</dbReference>
<dbReference type="SUPFAM" id="SSF52540">
    <property type="entry name" value="P-loop containing nucleoside triphosphate hydrolases"/>
    <property type="match status" value="1"/>
</dbReference>
<dbReference type="SUPFAM" id="SSF51126">
    <property type="entry name" value="Pectin lyase-like"/>
    <property type="match status" value="3"/>
</dbReference>
<dbReference type="InterPro" id="IPR027417">
    <property type="entry name" value="P-loop_NTPase"/>
</dbReference>
<dbReference type="SMART" id="SM00382">
    <property type="entry name" value="AAA"/>
    <property type="match status" value="1"/>
</dbReference>
<dbReference type="InterPro" id="IPR012334">
    <property type="entry name" value="Pectin_lyas_fold"/>
</dbReference>
<feature type="domain" description="AAA+ ATPase" evidence="4">
    <location>
        <begin position="575"/>
        <end position="716"/>
    </location>
</feature>
<dbReference type="InterPro" id="IPR041627">
    <property type="entry name" value="AAA_lid_6"/>
</dbReference>
<dbReference type="AlphaFoldDB" id="A0AAE3YL36"/>
<comment type="caution">
    <text evidence="5">The sequence shown here is derived from an EMBL/GenBank/DDBJ whole genome shotgun (WGS) entry which is preliminary data.</text>
</comment>
<dbReference type="RefSeq" id="WP_310363752.1">
    <property type="nucleotide sequence ID" value="NZ_JAVDYB010000001.1"/>
</dbReference>
<keyword evidence="2" id="KW-0547">Nucleotide-binding</keyword>
<dbReference type="InterPro" id="IPR003959">
    <property type="entry name" value="ATPase_AAA_core"/>
</dbReference>
<comment type="similarity">
    <text evidence="1">Belongs to the CbxX/CfxQ family.</text>
</comment>
<dbReference type="PANTHER" id="PTHR43392:SF2">
    <property type="entry name" value="AAA-TYPE ATPASE FAMILY PROTEIN _ ANKYRIN REPEAT FAMILY PROTEIN"/>
    <property type="match status" value="1"/>
</dbReference>
<keyword evidence="3" id="KW-0067">ATP-binding</keyword>
<dbReference type="SMART" id="SM00710">
    <property type="entry name" value="PbH1"/>
    <property type="match status" value="13"/>
</dbReference>
<dbReference type="InterPro" id="IPR011050">
    <property type="entry name" value="Pectin_lyase_fold/virulence"/>
</dbReference>
<name>A0AAE3YL36_9ACTN</name>
<dbReference type="InterPro" id="IPR003593">
    <property type="entry name" value="AAA+_ATPase"/>
</dbReference>
<sequence>MSSRKIVVSQSGGGYRSIRQAIEASSPGSLIVVQAGHYQENLLLDRVVTIAAEDGPGSVKVTAPSGPAVVLTAESAALNGLTIEAADPQSPAVVFEQGQLAMTECDVSSGAWATIFVLGRASLQMRSSRVGNTVGAGVVVTASAGSVLDDCTLDQLGTSGVVVGESGVLRLRASTVSQVQGNGVCLNGQGTIDIEDCEIIGAVKPALAVEQQAGAAVRRLSIRDGRGIGAYLATTGSVSMEDSRISGSGHDGVFVGNRCAPRLTRLTVSRSGRHGMRFIGQSAGVLERCTVQNASEAAVSLDERSNPEFTRLEIEGGKDGVHLEGGADPYLRQVQIVDISGTGIQATGDARGSFENVTIDRCGGTGVSASGGARTSISGLSLRASGGPGLKVLDAALTCAEGDFAGTGGHGVEAGDGAELSLSRCRVRDGKASGAVFTARSAGTINDSEFTGNAGDGVSVESNEIVRLLDVTVRDNRGAGLRRVVASADTVIVEGLTSNRNGEPDVETLAVTAGEGGAATTATEERAPAARAGDPLQELLGLVGLAGVKAEVSSLVNLNKMSQRRKEAGLSAPPMARHLVFAGPPGTGKTTVARLYGTILAELRVLRSGHLVEVARADLVASIIGGTAIKTTEAFNRALGGVLFIDEAYTLSSSGRGTGPDFGKEAIDTLVKLMEDHRDDVVVIAAGYTKDMKQFMETNPGLESRFSRTIEFESYSAPELVTIVENQAVKHDYVLDEELRAALHDYFEVMPKDGTFGNGRTARKVFERLADRQATRLAMATGMLTDEDLRLLTAADLTDR</sequence>
<accession>A0AAE3YL36</accession>